<sequence length="86" mass="9999">MRDGLREAVDDVKLPQSNAIVRQIQEKCQEHNVDLITTFVDLTKAFDTVSREDLWQIMSKFGRLDRFIQMVSQFHDSMQAQVLDDG</sequence>
<gene>
    <name evidence="1" type="ORF">ElyMa_004474100</name>
</gene>
<keyword evidence="2" id="KW-1185">Reference proteome</keyword>
<organism evidence="1 2">
    <name type="scientific">Elysia marginata</name>
    <dbReference type="NCBI Taxonomy" id="1093978"/>
    <lineage>
        <taxon>Eukaryota</taxon>
        <taxon>Metazoa</taxon>
        <taxon>Spiralia</taxon>
        <taxon>Lophotrochozoa</taxon>
        <taxon>Mollusca</taxon>
        <taxon>Gastropoda</taxon>
        <taxon>Heterobranchia</taxon>
        <taxon>Euthyneura</taxon>
        <taxon>Panpulmonata</taxon>
        <taxon>Sacoglossa</taxon>
        <taxon>Placobranchoidea</taxon>
        <taxon>Plakobranchidae</taxon>
        <taxon>Elysia</taxon>
    </lineage>
</organism>
<evidence type="ECO:0008006" key="3">
    <source>
        <dbReference type="Google" id="ProtNLM"/>
    </source>
</evidence>
<dbReference type="EMBL" id="BMAT01009033">
    <property type="protein sequence ID" value="GFR97296.1"/>
    <property type="molecule type" value="Genomic_DNA"/>
</dbReference>
<reference evidence="1 2" key="1">
    <citation type="journal article" date="2021" name="Elife">
        <title>Chloroplast acquisition without the gene transfer in kleptoplastic sea slugs, Plakobranchus ocellatus.</title>
        <authorList>
            <person name="Maeda T."/>
            <person name="Takahashi S."/>
            <person name="Yoshida T."/>
            <person name="Shimamura S."/>
            <person name="Takaki Y."/>
            <person name="Nagai Y."/>
            <person name="Toyoda A."/>
            <person name="Suzuki Y."/>
            <person name="Arimoto A."/>
            <person name="Ishii H."/>
            <person name="Satoh N."/>
            <person name="Nishiyama T."/>
            <person name="Hasebe M."/>
            <person name="Maruyama T."/>
            <person name="Minagawa J."/>
            <person name="Obokata J."/>
            <person name="Shigenobu S."/>
        </authorList>
    </citation>
    <scope>NUCLEOTIDE SEQUENCE [LARGE SCALE GENOMIC DNA]</scope>
</reference>
<name>A0AAV4HKJ3_9GAST</name>
<dbReference type="PANTHER" id="PTHR47027:SF26">
    <property type="entry name" value="REVERSE TRANSCRIPTASE DOMAIN-CONTAINING PROTEIN"/>
    <property type="match status" value="1"/>
</dbReference>
<comment type="caution">
    <text evidence="1">The sequence shown here is derived from an EMBL/GenBank/DDBJ whole genome shotgun (WGS) entry which is preliminary data.</text>
</comment>
<dbReference type="PANTHER" id="PTHR47027">
    <property type="entry name" value="REVERSE TRANSCRIPTASE DOMAIN-CONTAINING PROTEIN"/>
    <property type="match status" value="1"/>
</dbReference>
<proteinExistence type="predicted"/>
<evidence type="ECO:0000313" key="2">
    <source>
        <dbReference type="Proteomes" id="UP000762676"/>
    </source>
</evidence>
<accession>A0AAV4HKJ3</accession>
<evidence type="ECO:0000313" key="1">
    <source>
        <dbReference type="EMBL" id="GFR97296.1"/>
    </source>
</evidence>
<dbReference type="AlphaFoldDB" id="A0AAV4HKJ3"/>
<protein>
    <recommendedName>
        <fullName evidence="3">Reverse transcriptase domain-containing protein</fullName>
    </recommendedName>
</protein>
<dbReference type="Proteomes" id="UP000762676">
    <property type="component" value="Unassembled WGS sequence"/>
</dbReference>